<comment type="caution">
    <text evidence="8">The sequence shown here is derived from an EMBL/GenBank/DDBJ whole genome shotgun (WGS) entry which is preliminary data.</text>
</comment>
<feature type="transmembrane region" description="Helical" evidence="7">
    <location>
        <begin position="116"/>
        <end position="139"/>
    </location>
</feature>
<gene>
    <name evidence="8" type="ORF">AE0388_3068</name>
</gene>
<dbReference type="RefSeq" id="WP_052240155.1">
    <property type="nucleotide sequence ID" value="NZ_JTJZ01000022.1"/>
</dbReference>
<evidence type="ECO:0000256" key="1">
    <source>
        <dbReference type="ARBA" id="ARBA00004141"/>
    </source>
</evidence>
<organism evidence="8 9">
    <name type="scientific">Brevibacterium linens</name>
    <dbReference type="NCBI Taxonomy" id="1703"/>
    <lineage>
        <taxon>Bacteria</taxon>
        <taxon>Bacillati</taxon>
        <taxon>Actinomycetota</taxon>
        <taxon>Actinomycetes</taxon>
        <taxon>Micrococcales</taxon>
        <taxon>Brevibacteriaceae</taxon>
        <taxon>Brevibacterium</taxon>
    </lineage>
</organism>
<dbReference type="NCBIfam" id="NF041756">
    <property type="entry name" value="EfeU"/>
    <property type="match status" value="1"/>
</dbReference>
<dbReference type="PANTHER" id="PTHR31632">
    <property type="entry name" value="IRON TRANSPORTER FTH1"/>
    <property type="match status" value="1"/>
</dbReference>
<keyword evidence="4 7" id="KW-1133">Transmembrane helix</keyword>
<keyword evidence="9" id="KW-1185">Reference proteome</keyword>
<evidence type="ECO:0000313" key="9">
    <source>
        <dbReference type="Proteomes" id="UP000031488"/>
    </source>
</evidence>
<evidence type="ECO:0000256" key="5">
    <source>
        <dbReference type="ARBA" id="ARBA00023136"/>
    </source>
</evidence>
<name>A0A0B8ZXK2_BRELN</name>
<dbReference type="OrthoDB" id="7260758at2"/>
<evidence type="ECO:0000256" key="7">
    <source>
        <dbReference type="SAM" id="Phobius"/>
    </source>
</evidence>
<feature type="transmembrane region" description="Helical" evidence="7">
    <location>
        <begin position="151"/>
        <end position="170"/>
    </location>
</feature>
<dbReference type="EMBL" id="JTJZ01000022">
    <property type="protein sequence ID" value="KHS50996.1"/>
    <property type="molecule type" value="Genomic_DNA"/>
</dbReference>
<reference evidence="8 9" key="1">
    <citation type="submission" date="2014-11" db="EMBL/GenBank/DDBJ databases">
        <title>Draft Genome Sequence of Brevibacterium linens AE038-8.</title>
        <authorList>
            <person name="Maizel D."/>
            <person name="Utturkar S.M."/>
            <person name="Brown S.D."/>
            <person name="Ferrero M."/>
            <person name="Rosen B.P."/>
        </authorList>
    </citation>
    <scope>NUCLEOTIDE SEQUENCE [LARGE SCALE GENOMIC DNA]</scope>
    <source>
        <strain evidence="8 9">AE038-8</strain>
    </source>
</reference>
<feature type="transmembrane region" description="Helical" evidence="7">
    <location>
        <begin position="182"/>
        <end position="203"/>
    </location>
</feature>
<dbReference type="GO" id="GO:0033573">
    <property type="term" value="C:high-affinity iron permease complex"/>
    <property type="evidence" value="ECO:0007669"/>
    <property type="project" value="InterPro"/>
</dbReference>
<proteinExistence type="inferred from homology"/>
<sequence length="315" mass="33756">MFVANLLIALREGLEATLVIGILVGYLVKTDRRDVLPKLWLGVGLAALIPFGLGALLTWGPKTLTYQAQEIIGGVLSIITVALVTGMIFWMGKHSRQMKGELESSMAASLDKRSSGWGLVGLAVLAVGREGAESALFIWATVRSSVENNVVATTAGVVTGLLLSLILGWLIYRGSRKINMKLFFSVTGYFLILVAAGIFAYGISDLQEAGVLPGIMNHAWDFSHLLPEPTSPIYWLYVLGQAIFQVNVQPTVLQTIGWIVYIVPVAIIFFRQVHGKSPAKKGGTTPATTEGNTLAEAAPTSATVEPRSSAITPHP</sequence>
<dbReference type="GO" id="GO:0015093">
    <property type="term" value="F:ferrous iron transmembrane transporter activity"/>
    <property type="evidence" value="ECO:0007669"/>
    <property type="project" value="TreeGrafter"/>
</dbReference>
<feature type="region of interest" description="Disordered" evidence="6">
    <location>
        <begin position="276"/>
        <end position="315"/>
    </location>
</feature>
<comment type="similarity">
    <text evidence="2">Belongs to the oxidase-dependent Fe transporter (OFeT) (TC 9.A.10.1) family.</text>
</comment>
<feature type="transmembrane region" description="Helical" evidence="7">
    <location>
        <begin position="252"/>
        <end position="270"/>
    </location>
</feature>
<feature type="transmembrane region" description="Helical" evidence="7">
    <location>
        <begin position="6"/>
        <end position="27"/>
    </location>
</feature>
<feature type="transmembrane region" description="Helical" evidence="7">
    <location>
        <begin position="71"/>
        <end position="90"/>
    </location>
</feature>
<evidence type="ECO:0000256" key="4">
    <source>
        <dbReference type="ARBA" id="ARBA00022989"/>
    </source>
</evidence>
<feature type="transmembrane region" description="Helical" evidence="7">
    <location>
        <begin position="39"/>
        <end position="59"/>
    </location>
</feature>
<accession>A0A0B8ZXK2</accession>
<protein>
    <submittedName>
        <fullName evidence="8">Iron permease FTR1</fullName>
    </submittedName>
</protein>
<dbReference type="InterPro" id="IPR004923">
    <property type="entry name" value="FTR1/Fip1/EfeU"/>
</dbReference>
<evidence type="ECO:0000256" key="3">
    <source>
        <dbReference type="ARBA" id="ARBA00022692"/>
    </source>
</evidence>
<dbReference type="Pfam" id="PF03239">
    <property type="entry name" value="FTR1"/>
    <property type="match status" value="1"/>
</dbReference>
<keyword evidence="5 7" id="KW-0472">Membrane</keyword>
<evidence type="ECO:0000256" key="6">
    <source>
        <dbReference type="SAM" id="MobiDB-lite"/>
    </source>
</evidence>
<keyword evidence="3 7" id="KW-0812">Transmembrane</keyword>
<dbReference type="PATRIC" id="fig|1703.6.peg.3020"/>
<evidence type="ECO:0000313" key="8">
    <source>
        <dbReference type="EMBL" id="KHS50996.1"/>
    </source>
</evidence>
<evidence type="ECO:0000256" key="2">
    <source>
        <dbReference type="ARBA" id="ARBA00008333"/>
    </source>
</evidence>
<comment type="subcellular location">
    <subcellularLocation>
        <location evidence="1">Membrane</location>
        <topology evidence="1">Multi-pass membrane protein</topology>
    </subcellularLocation>
</comment>
<dbReference type="Proteomes" id="UP000031488">
    <property type="component" value="Unassembled WGS sequence"/>
</dbReference>
<dbReference type="PANTHER" id="PTHR31632:SF2">
    <property type="entry name" value="PLASMA MEMBRANE IRON PERMEASE"/>
    <property type="match status" value="1"/>
</dbReference>
<dbReference type="AlphaFoldDB" id="A0A0B8ZXK2"/>